<gene>
    <name evidence="2" type="ORF">DPMN_124212</name>
</gene>
<reference evidence="2" key="1">
    <citation type="journal article" date="2019" name="bioRxiv">
        <title>The Genome of the Zebra Mussel, Dreissena polymorpha: A Resource for Invasive Species Research.</title>
        <authorList>
            <person name="McCartney M.A."/>
            <person name="Auch B."/>
            <person name="Kono T."/>
            <person name="Mallez S."/>
            <person name="Zhang Y."/>
            <person name="Obille A."/>
            <person name="Becker A."/>
            <person name="Abrahante J.E."/>
            <person name="Garbe J."/>
            <person name="Badalamenti J.P."/>
            <person name="Herman A."/>
            <person name="Mangelson H."/>
            <person name="Liachko I."/>
            <person name="Sullivan S."/>
            <person name="Sone E.D."/>
            <person name="Koren S."/>
            <person name="Silverstein K.A.T."/>
            <person name="Beckman K.B."/>
            <person name="Gohl D.M."/>
        </authorList>
    </citation>
    <scope>NUCLEOTIDE SEQUENCE</scope>
    <source>
        <strain evidence="2">Duluth1</strain>
        <tissue evidence="2">Whole animal</tissue>
    </source>
</reference>
<name>A0A9D4GVZ8_DREPO</name>
<proteinExistence type="predicted"/>
<organism evidence="2 3">
    <name type="scientific">Dreissena polymorpha</name>
    <name type="common">Zebra mussel</name>
    <name type="synonym">Mytilus polymorpha</name>
    <dbReference type="NCBI Taxonomy" id="45954"/>
    <lineage>
        <taxon>Eukaryota</taxon>
        <taxon>Metazoa</taxon>
        <taxon>Spiralia</taxon>
        <taxon>Lophotrochozoa</taxon>
        <taxon>Mollusca</taxon>
        <taxon>Bivalvia</taxon>
        <taxon>Autobranchia</taxon>
        <taxon>Heteroconchia</taxon>
        <taxon>Euheterodonta</taxon>
        <taxon>Imparidentia</taxon>
        <taxon>Neoheterodontei</taxon>
        <taxon>Myida</taxon>
        <taxon>Dreissenoidea</taxon>
        <taxon>Dreissenidae</taxon>
        <taxon>Dreissena</taxon>
    </lineage>
</organism>
<feature type="signal peptide" evidence="1">
    <location>
        <begin position="1"/>
        <end position="18"/>
    </location>
</feature>
<dbReference type="Proteomes" id="UP000828390">
    <property type="component" value="Unassembled WGS sequence"/>
</dbReference>
<dbReference type="AlphaFoldDB" id="A0A9D4GVZ8"/>
<feature type="chain" id="PRO_5039710098" evidence="1">
    <location>
        <begin position="19"/>
        <end position="50"/>
    </location>
</feature>
<sequence>MLQHLAILLAVSIGGCRALSTVQTLAGDPHFSTLVSLVTQAGLADTLNNG</sequence>
<accession>A0A9D4GVZ8</accession>
<keyword evidence="1" id="KW-0732">Signal</keyword>
<reference evidence="2" key="2">
    <citation type="submission" date="2020-11" db="EMBL/GenBank/DDBJ databases">
        <authorList>
            <person name="McCartney M.A."/>
            <person name="Auch B."/>
            <person name="Kono T."/>
            <person name="Mallez S."/>
            <person name="Becker A."/>
            <person name="Gohl D.M."/>
            <person name="Silverstein K.A.T."/>
            <person name="Koren S."/>
            <person name="Bechman K.B."/>
            <person name="Herman A."/>
            <person name="Abrahante J.E."/>
            <person name="Garbe J."/>
        </authorList>
    </citation>
    <scope>NUCLEOTIDE SEQUENCE</scope>
    <source>
        <strain evidence="2">Duluth1</strain>
        <tissue evidence="2">Whole animal</tissue>
    </source>
</reference>
<evidence type="ECO:0000313" key="3">
    <source>
        <dbReference type="Proteomes" id="UP000828390"/>
    </source>
</evidence>
<dbReference type="EMBL" id="JAIWYP010000005">
    <property type="protein sequence ID" value="KAH3822434.1"/>
    <property type="molecule type" value="Genomic_DNA"/>
</dbReference>
<evidence type="ECO:0000256" key="1">
    <source>
        <dbReference type="SAM" id="SignalP"/>
    </source>
</evidence>
<keyword evidence="3" id="KW-1185">Reference proteome</keyword>
<evidence type="ECO:0000313" key="2">
    <source>
        <dbReference type="EMBL" id="KAH3822434.1"/>
    </source>
</evidence>
<protein>
    <submittedName>
        <fullName evidence="2">Uncharacterized protein</fullName>
    </submittedName>
</protein>
<comment type="caution">
    <text evidence="2">The sequence shown here is derived from an EMBL/GenBank/DDBJ whole genome shotgun (WGS) entry which is preliminary data.</text>
</comment>